<evidence type="ECO:0000256" key="7">
    <source>
        <dbReference type="ARBA" id="ARBA00022697"/>
    </source>
</evidence>
<dbReference type="AlphaFoldDB" id="A0A0R1GFG4"/>
<dbReference type="SUPFAM" id="SSF55060">
    <property type="entry name" value="GHMP Kinase, C-terminal domain"/>
    <property type="match status" value="1"/>
</dbReference>
<dbReference type="InterPro" id="IPR014721">
    <property type="entry name" value="Ribsml_uS5_D2-typ_fold_subgr"/>
</dbReference>
<gene>
    <name evidence="13" type="primary">thrB</name>
    <name evidence="16" type="ORF">FC07_GL002082</name>
</gene>
<reference evidence="16 17" key="1">
    <citation type="journal article" date="2015" name="Genome Announc.">
        <title>Expanding the biotechnology potential of lactobacilli through comparative genomics of 213 strains and associated genera.</title>
        <authorList>
            <person name="Sun Z."/>
            <person name="Harris H.M."/>
            <person name="McCann A."/>
            <person name="Guo C."/>
            <person name="Argimon S."/>
            <person name="Zhang W."/>
            <person name="Yang X."/>
            <person name="Jeffery I.B."/>
            <person name="Cooney J.C."/>
            <person name="Kagawa T.F."/>
            <person name="Liu W."/>
            <person name="Song Y."/>
            <person name="Salvetti E."/>
            <person name="Wrobel A."/>
            <person name="Rasinkangas P."/>
            <person name="Parkhill J."/>
            <person name="Rea M.C."/>
            <person name="O'Sullivan O."/>
            <person name="Ritari J."/>
            <person name="Douillard F.P."/>
            <person name="Paul Ross R."/>
            <person name="Yang R."/>
            <person name="Briner A.E."/>
            <person name="Felis G.E."/>
            <person name="de Vos W.M."/>
            <person name="Barrangou R."/>
            <person name="Klaenhammer T.R."/>
            <person name="Caufield P.W."/>
            <person name="Cui Y."/>
            <person name="Zhang H."/>
            <person name="O'Toole P.W."/>
        </authorList>
    </citation>
    <scope>NUCLEOTIDE SEQUENCE [LARGE SCALE GENOMIC DNA]</scope>
    <source>
        <strain evidence="16 17">DSM 20003</strain>
    </source>
</reference>
<keyword evidence="17" id="KW-1185">Reference proteome</keyword>
<sequence>MLTIKVPATSANLGPGFDSIGLALELYLTLKVEGPQDHWQIEHTLGADVPADEHNLILKTALALIPDLTPQRIKMTSDIPLARGLGSSSSAIIAGIELANQLGNLGLTDYDKLQIAVRLEGHPDNVAPAIYGGFVVATYDDVAADAISAPVEHVHALTYIHNEELLTSASRAVLPKQIPLAEAVKTSSASNVLVAAVLRGQLDVAFRMMERDHFHETYRRDLVPHLAKIRAAAHECDVYGTYLSGAGPTVVTLVSEAKATTAFQQLIGLDLPGKWLNLGVARQGMIVTN</sequence>
<dbReference type="Gene3D" id="3.30.70.890">
    <property type="entry name" value="GHMP kinase, C-terminal domain"/>
    <property type="match status" value="1"/>
</dbReference>
<comment type="subcellular location">
    <subcellularLocation>
        <location evidence="13">Cytoplasm</location>
    </subcellularLocation>
</comment>
<organism evidence="16 17">
    <name type="scientific">Loigolactobacillus bifermentans DSM 20003</name>
    <dbReference type="NCBI Taxonomy" id="1423726"/>
    <lineage>
        <taxon>Bacteria</taxon>
        <taxon>Bacillati</taxon>
        <taxon>Bacillota</taxon>
        <taxon>Bacilli</taxon>
        <taxon>Lactobacillales</taxon>
        <taxon>Lactobacillaceae</taxon>
        <taxon>Loigolactobacillus</taxon>
    </lineage>
</organism>
<dbReference type="EMBL" id="AZDA01000140">
    <property type="protein sequence ID" value="KRK32649.1"/>
    <property type="molecule type" value="Genomic_DNA"/>
</dbReference>
<comment type="pathway">
    <text evidence="1 13">Amino-acid biosynthesis; L-threonine biosynthesis; L-threonine from L-aspartate: step 4/5.</text>
</comment>
<feature type="domain" description="GHMP kinase N-terminal" evidence="14">
    <location>
        <begin position="55"/>
        <end position="133"/>
    </location>
</feature>
<dbReference type="GO" id="GO:0005524">
    <property type="term" value="F:ATP binding"/>
    <property type="evidence" value="ECO:0007669"/>
    <property type="project" value="UniProtKB-UniRule"/>
</dbReference>
<evidence type="ECO:0000259" key="14">
    <source>
        <dbReference type="Pfam" id="PF00288"/>
    </source>
</evidence>
<evidence type="ECO:0000256" key="12">
    <source>
        <dbReference type="ARBA" id="ARBA00049954"/>
    </source>
</evidence>
<dbReference type="Pfam" id="PF08544">
    <property type="entry name" value="GHMP_kinases_C"/>
    <property type="match status" value="1"/>
</dbReference>
<dbReference type="PRINTS" id="PR00958">
    <property type="entry name" value="HOMSERKINASE"/>
</dbReference>
<evidence type="ECO:0000256" key="4">
    <source>
        <dbReference type="ARBA" id="ARBA00017858"/>
    </source>
</evidence>
<name>A0A0R1GFG4_9LACO</name>
<feature type="domain" description="GHMP kinase C-terminal" evidence="15">
    <location>
        <begin position="194"/>
        <end position="266"/>
    </location>
</feature>
<dbReference type="GO" id="GO:0004413">
    <property type="term" value="F:homoserine kinase activity"/>
    <property type="evidence" value="ECO:0007669"/>
    <property type="project" value="UniProtKB-UniRule"/>
</dbReference>
<evidence type="ECO:0000313" key="16">
    <source>
        <dbReference type="EMBL" id="KRK32649.1"/>
    </source>
</evidence>
<dbReference type="Proteomes" id="UP000051461">
    <property type="component" value="Unassembled WGS sequence"/>
</dbReference>
<keyword evidence="9 13" id="KW-0418">Kinase</keyword>
<comment type="function">
    <text evidence="12 13">Catalyzes the ATP-dependent phosphorylation of L-homoserine to L-homoserine phosphate.</text>
</comment>
<protein>
    <recommendedName>
        <fullName evidence="4 13">Homoserine kinase</fullName>
        <shortName evidence="13">HK</shortName>
        <shortName evidence="13">HSK</shortName>
        <ecNumber evidence="3 13">2.7.1.39</ecNumber>
    </recommendedName>
</protein>
<dbReference type="OrthoDB" id="9769912at2"/>
<evidence type="ECO:0000256" key="2">
    <source>
        <dbReference type="ARBA" id="ARBA00007370"/>
    </source>
</evidence>
<evidence type="ECO:0000256" key="3">
    <source>
        <dbReference type="ARBA" id="ARBA00012078"/>
    </source>
</evidence>
<dbReference type="InterPro" id="IPR006204">
    <property type="entry name" value="GHMP_kinase_N_dom"/>
</dbReference>
<keyword evidence="6 13" id="KW-0808">Transferase</keyword>
<keyword evidence="8 13" id="KW-0547">Nucleotide-binding</keyword>
<evidence type="ECO:0000259" key="15">
    <source>
        <dbReference type="Pfam" id="PF08544"/>
    </source>
</evidence>
<comment type="caution">
    <text evidence="16">The sequence shown here is derived from an EMBL/GenBank/DDBJ whole genome shotgun (WGS) entry which is preliminary data.</text>
</comment>
<keyword evidence="5 13" id="KW-0028">Amino-acid biosynthesis</keyword>
<evidence type="ECO:0000313" key="17">
    <source>
        <dbReference type="Proteomes" id="UP000051461"/>
    </source>
</evidence>
<comment type="similarity">
    <text evidence="2 13">Belongs to the GHMP kinase family. Homoserine kinase subfamily.</text>
</comment>
<dbReference type="RefSeq" id="WP_057905908.1">
    <property type="nucleotide sequence ID" value="NZ_AZDA01000140.1"/>
</dbReference>
<dbReference type="InterPro" id="IPR013750">
    <property type="entry name" value="GHMP_kinase_C_dom"/>
</dbReference>
<comment type="catalytic activity">
    <reaction evidence="11 13">
        <text>L-homoserine + ATP = O-phospho-L-homoserine + ADP + H(+)</text>
        <dbReference type="Rhea" id="RHEA:13985"/>
        <dbReference type="ChEBI" id="CHEBI:15378"/>
        <dbReference type="ChEBI" id="CHEBI:30616"/>
        <dbReference type="ChEBI" id="CHEBI:57476"/>
        <dbReference type="ChEBI" id="CHEBI:57590"/>
        <dbReference type="ChEBI" id="CHEBI:456216"/>
        <dbReference type="EC" id="2.7.1.39"/>
    </reaction>
</comment>
<dbReference type="InterPro" id="IPR036554">
    <property type="entry name" value="GHMP_kinase_C_sf"/>
</dbReference>
<accession>A0A0R1GFG4</accession>
<proteinExistence type="inferred from homology"/>
<dbReference type="Gene3D" id="3.30.230.10">
    <property type="match status" value="1"/>
</dbReference>
<evidence type="ECO:0000256" key="5">
    <source>
        <dbReference type="ARBA" id="ARBA00022605"/>
    </source>
</evidence>
<evidence type="ECO:0000256" key="1">
    <source>
        <dbReference type="ARBA" id="ARBA00005015"/>
    </source>
</evidence>
<dbReference type="SUPFAM" id="SSF54211">
    <property type="entry name" value="Ribosomal protein S5 domain 2-like"/>
    <property type="match status" value="1"/>
</dbReference>
<evidence type="ECO:0000256" key="8">
    <source>
        <dbReference type="ARBA" id="ARBA00022741"/>
    </source>
</evidence>
<feature type="binding site" evidence="13">
    <location>
        <begin position="80"/>
        <end position="90"/>
    </location>
    <ligand>
        <name>ATP</name>
        <dbReference type="ChEBI" id="CHEBI:30616"/>
    </ligand>
</feature>
<evidence type="ECO:0000256" key="10">
    <source>
        <dbReference type="ARBA" id="ARBA00022840"/>
    </source>
</evidence>
<keyword evidence="13" id="KW-0963">Cytoplasm</keyword>
<dbReference type="EC" id="2.7.1.39" evidence="3 13"/>
<dbReference type="HAMAP" id="MF_00384">
    <property type="entry name" value="Homoser_kinase"/>
    <property type="match status" value="1"/>
</dbReference>
<dbReference type="InterPro" id="IPR006203">
    <property type="entry name" value="GHMP_knse_ATP-bd_CS"/>
</dbReference>
<dbReference type="PIRSF" id="PIRSF000676">
    <property type="entry name" value="Homoser_kin"/>
    <property type="match status" value="1"/>
</dbReference>
<dbReference type="GO" id="GO:0005737">
    <property type="term" value="C:cytoplasm"/>
    <property type="evidence" value="ECO:0007669"/>
    <property type="project" value="UniProtKB-SubCell"/>
</dbReference>
<dbReference type="UniPathway" id="UPA00050">
    <property type="reaction ID" value="UER00064"/>
</dbReference>
<evidence type="ECO:0000256" key="13">
    <source>
        <dbReference type="HAMAP-Rule" id="MF_00384"/>
    </source>
</evidence>
<dbReference type="InterPro" id="IPR000870">
    <property type="entry name" value="Homoserine_kinase"/>
</dbReference>
<dbReference type="STRING" id="1423726.FC07_GL002082"/>
<dbReference type="NCBIfam" id="TIGR00191">
    <property type="entry name" value="thrB"/>
    <property type="match status" value="1"/>
</dbReference>
<dbReference type="InterPro" id="IPR020568">
    <property type="entry name" value="Ribosomal_Su5_D2-typ_SF"/>
</dbReference>
<keyword evidence="10 13" id="KW-0067">ATP-binding</keyword>
<keyword evidence="7 13" id="KW-0791">Threonine biosynthesis</keyword>
<dbReference type="PATRIC" id="fig|1423726.3.peg.2158"/>
<dbReference type="PROSITE" id="PS00627">
    <property type="entry name" value="GHMP_KINASES_ATP"/>
    <property type="match status" value="1"/>
</dbReference>
<dbReference type="PANTHER" id="PTHR20861:SF1">
    <property type="entry name" value="HOMOSERINE KINASE"/>
    <property type="match status" value="1"/>
</dbReference>
<evidence type="ECO:0000256" key="11">
    <source>
        <dbReference type="ARBA" id="ARBA00049375"/>
    </source>
</evidence>
<dbReference type="GO" id="GO:0009088">
    <property type="term" value="P:threonine biosynthetic process"/>
    <property type="evidence" value="ECO:0007669"/>
    <property type="project" value="UniProtKB-UniRule"/>
</dbReference>
<dbReference type="PANTHER" id="PTHR20861">
    <property type="entry name" value="HOMOSERINE/4-DIPHOSPHOCYTIDYL-2-C-METHYL-D-ERYTHRITOL KINASE"/>
    <property type="match status" value="1"/>
</dbReference>
<evidence type="ECO:0000256" key="6">
    <source>
        <dbReference type="ARBA" id="ARBA00022679"/>
    </source>
</evidence>
<evidence type="ECO:0000256" key="9">
    <source>
        <dbReference type="ARBA" id="ARBA00022777"/>
    </source>
</evidence>
<dbReference type="Pfam" id="PF00288">
    <property type="entry name" value="GHMP_kinases_N"/>
    <property type="match status" value="1"/>
</dbReference>